<organism evidence="1 2">
    <name type="scientific">Naumannella cuiyingiana</name>
    <dbReference type="NCBI Taxonomy" id="1347891"/>
    <lineage>
        <taxon>Bacteria</taxon>
        <taxon>Bacillati</taxon>
        <taxon>Actinomycetota</taxon>
        <taxon>Actinomycetes</taxon>
        <taxon>Propionibacteriales</taxon>
        <taxon>Propionibacteriaceae</taxon>
        <taxon>Naumannella</taxon>
    </lineage>
</organism>
<accession>A0A7Z0D6C7</accession>
<keyword evidence="2" id="KW-1185">Reference proteome</keyword>
<comment type="caution">
    <text evidence="1">The sequence shown here is derived from an EMBL/GenBank/DDBJ whole genome shotgun (WGS) entry which is preliminary data.</text>
</comment>
<protein>
    <recommendedName>
        <fullName evidence="3">SRPBCC family protein</fullName>
    </recommendedName>
</protein>
<evidence type="ECO:0000313" key="1">
    <source>
        <dbReference type="EMBL" id="NYI69639.1"/>
    </source>
</evidence>
<evidence type="ECO:0000313" key="2">
    <source>
        <dbReference type="Proteomes" id="UP000527616"/>
    </source>
</evidence>
<proteinExistence type="predicted"/>
<evidence type="ECO:0008006" key="3">
    <source>
        <dbReference type="Google" id="ProtNLM"/>
    </source>
</evidence>
<name>A0A7Z0D6C7_9ACTN</name>
<sequence length="174" mass="18619">MGWTSRTPTGIRNVHSRLTAGPPEAAAALLQGIAEPGNPLWPTDRWPPLVLDRGLATGSAGGHGPIRYRVDTSAPGTITFGFDADDLVGRHTFTLAGEGSGVRWTHELIIEAPDLLTRLVVVPLHDQLLEDLLDGAEAAMAGTPVRRTPFRMGVRARRWLVDRLAPAAPETAAL</sequence>
<dbReference type="EMBL" id="JACBZS010000001">
    <property type="protein sequence ID" value="NYI69639.1"/>
    <property type="molecule type" value="Genomic_DNA"/>
</dbReference>
<dbReference type="Proteomes" id="UP000527616">
    <property type="component" value="Unassembled WGS sequence"/>
</dbReference>
<gene>
    <name evidence="1" type="ORF">GGQ54_000199</name>
</gene>
<reference evidence="1 2" key="1">
    <citation type="submission" date="2020-07" db="EMBL/GenBank/DDBJ databases">
        <title>Sequencing the genomes of 1000 actinobacteria strains.</title>
        <authorList>
            <person name="Klenk H.-P."/>
        </authorList>
    </citation>
    <scope>NUCLEOTIDE SEQUENCE [LARGE SCALE GENOMIC DNA]</scope>
    <source>
        <strain evidence="1 2">DSM 103164</strain>
    </source>
</reference>
<dbReference type="RefSeq" id="WP_179443687.1">
    <property type="nucleotide sequence ID" value="NZ_JACBZS010000001.1"/>
</dbReference>
<dbReference type="AlphaFoldDB" id="A0A7Z0D6C7"/>